<reference evidence="7 8" key="1">
    <citation type="submission" date="2020-08" db="EMBL/GenBank/DDBJ databases">
        <title>Genomic Encyclopedia of Type Strains, Phase IV (KMG-IV): sequencing the most valuable type-strain genomes for metagenomic binning, comparative biology and taxonomic classification.</title>
        <authorList>
            <person name="Goeker M."/>
        </authorList>
    </citation>
    <scope>NUCLEOTIDE SEQUENCE [LARGE SCALE GENOMIC DNA]</scope>
    <source>
        <strain evidence="7 8">DSM 24696</strain>
    </source>
</reference>
<keyword evidence="4" id="KW-0472">Membrane</keyword>
<dbReference type="CDD" id="cd13639">
    <property type="entry name" value="PBP2_OpuAC_like"/>
    <property type="match status" value="1"/>
</dbReference>
<dbReference type="EMBL" id="JACHHB010000002">
    <property type="protein sequence ID" value="MBB5172322.1"/>
    <property type="molecule type" value="Genomic_DNA"/>
</dbReference>
<dbReference type="AlphaFoldDB" id="A0A840QLS5"/>
<evidence type="ECO:0000313" key="7">
    <source>
        <dbReference type="EMBL" id="MBB5172322.1"/>
    </source>
</evidence>
<name>A0A840QLS5_9BACI</name>
<evidence type="ECO:0000256" key="3">
    <source>
        <dbReference type="ARBA" id="ARBA00022475"/>
    </source>
</evidence>
<dbReference type="GO" id="GO:0043190">
    <property type="term" value="C:ATP-binding cassette (ABC) transporter complex"/>
    <property type="evidence" value="ECO:0007669"/>
    <property type="project" value="InterPro"/>
</dbReference>
<dbReference type="GO" id="GO:0015871">
    <property type="term" value="P:choline transport"/>
    <property type="evidence" value="ECO:0007669"/>
    <property type="project" value="TreeGrafter"/>
</dbReference>
<evidence type="ECO:0000256" key="2">
    <source>
        <dbReference type="ARBA" id="ARBA00022448"/>
    </source>
</evidence>
<evidence type="ECO:0000313" key="8">
    <source>
        <dbReference type="Proteomes" id="UP000551878"/>
    </source>
</evidence>
<gene>
    <name evidence="7" type="ORF">HNQ41_000466</name>
</gene>
<dbReference type="GO" id="GO:0031460">
    <property type="term" value="P:glycine betaine transport"/>
    <property type="evidence" value="ECO:0007669"/>
    <property type="project" value="TreeGrafter"/>
</dbReference>
<evidence type="ECO:0000256" key="5">
    <source>
        <dbReference type="SAM" id="SignalP"/>
    </source>
</evidence>
<evidence type="ECO:0000259" key="6">
    <source>
        <dbReference type="Pfam" id="PF04069"/>
    </source>
</evidence>
<comment type="subcellular location">
    <subcellularLocation>
        <location evidence="1">Cell membrane</location>
    </subcellularLocation>
</comment>
<dbReference type="SUPFAM" id="SSF53850">
    <property type="entry name" value="Periplasmic binding protein-like II"/>
    <property type="match status" value="1"/>
</dbReference>
<keyword evidence="5" id="KW-0732">Signal</keyword>
<feature type="signal peptide" evidence="5">
    <location>
        <begin position="1"/>
        <end position="18"/>
    </location>
</feature>
<protein>
    <submittedName>
        <fullName evidence="7">Glycine betaine/proline transport system substrate-binding protein</fullName>
    </submittedName>
</protein>
<dbReference type="GO" id="GO:0015226">
    <property type="term" value="F:carnitine transmembrane transporter activity"/>
    <property type="evidence" value="ECO:0007669"/>
    <property type="project" value="TreeGrafter"/>
</dbReference>
<accession>A0A840QLS5</accession>
<dbReference type="PANTHER" id="PTHR47737">
    <property type="entry name" value="GLYCINE BETAINE/PROLINE BETAINE TRANSPORT SYSTEM PERMEASE PROTEIN PROW"/>
    <property type="match status" value="1"/>
</dbReference>
<dbReference type="RefSeq" id="WP_184662811.1">
    <property type="nucleotide sequence ID" value="NZ_JACHHB010000002.1"/>
</dbReference>
<keyword evidence="3" id="KW-1003">Cell membrane</keyword>
<dbReference type="PROSITE" id="PS51257">
    <property type="entry name" value="PROKAR_LIPOPROTEIN"/>
    <property type="match status" value="1"/>
</dbReference>
<dbReference type="GO" id="GO:0005275">
    <property type="term" value="F:amine transmembrane transporter activity"/>
    <property type="evidence" value="ECO:0007669"/>
    <property type="project" value="TreeGrafter"/>
</dbReference>
<dbReference type="PANTHER" id="PTHR47737:SF1">
    <property type="entry name" value="GLYCINE BETAINE_PROLINE BETAINE TRANSPORT SYSTEM PERMEASE PROTEIN PROW"/>
    <property type="match status" value="1"/>
</dbReference>
<keyword evidence="8" id="KW-1185">Reference proteome</keyword>
<dbReference type="InterPro" id="IPR007210">
    <property type="entry name" value="ABC_Gly_betaine_transp_sub-bd"/>
</dbReference>
<dbReference type="Proteomes" id="UP000551878">
    <property type="component" value="Unassembled WGS sequence"/>
</dbReference>
<feature type="domain" description="ABC-type glycine betaine transport system substrate-binding" evidence="6">
    <location>
        <begin position="42"/>
        <end position="284"/>
    </location>
</feature>
<dbReference type="Gene3D" id="3.40.190.10">
    <property type="entry name" value="Periplasmic binding protein-like II"/>
    <property type="match status" value="1"/>
</dbReference>
<feature type="chain" id="PRO_5038592727" evidence="5">
    <location>
        <begin position="19"/>
        <end position="295"/>
    </location>
</feature>
<dbReference type="Gene3D" id="3.40.190.100">
    <property type="entry name" value="Glycine betaine-binding periplasmic protein, domain 2"/>
    <property type="match status" value="1"/>
</dbReference>
<comment type="caution">
    <text evidence="7">The sequence shown here is derived from an EMBL/GenBank/DDBJ whole genome shotgun (WGS) entry which is preliminary data.</text>
</comment>
<evidence type="ECO:0000256" key="1">
    <source>
        <dbReference type="ARBA" id="ARBA00004236"/>
    </source>
</evidence>
<evidence type="ECO:0000256" key="4">
    <source>
        <dbReference type="ARBA" id="ARBA00023136"/>
    </source>
</evidence>
<dbReference type="Pfam" id="PF04069">
    <property type="entry name" value="OpuAC"/>
    <property type="match status" value="1"/>
</dbReference>
<sequence>MKKFTLSAFAVFSVGVGAACGGEAETTSGDSETNGGEEVSGTIEFGVAPWTSTVPPTEVAAVVLEDMGYETEQTEADVGAVYTGLSRGDLDVFMDAWFPMHNSYMDEYSDTIEETALSYTDASQGWTVPTYVEEIDSLEDIHGNEDLFNGEMYGIEEGAEVTEISRDLIDGEGFDMEQVVSSEGGMLSEVTRHIANEEPIVFYGWRPHSMFNNFDLKVLEDQAEYFEIADVKVVSNKDFAEEKPEAYEFLSNWYMPLEDVEAMIVEIENEDRDPREVAEEWVDENEGIVNEWLGQ</sequence>
<organism evidence="7 8">
    <name type="scientific">Texcoconibacillus texcoconensis</name>
    <dbReference type="NCBI Taxonomy" id="1095777"/>
    <lineage>
        <taxon>Bacteria</taxon>
        <taxon>Bacillati</taxon>
        <taxon>Bacillota</taxon>
        <taxon>Bacilli</taxon>
        <taxon>Bacillales</taxon>
        <taxon>Bacillaceae</taxon>
        <taxon>Texcoconibacillus</taxon>
    </lineage>
</organism>
<keyword evidence="2" id="KW-0813">Transport</keyword>
<proteinExistence type="predicted"/>